<sequence>MNELTNKIRKWAIDRELESADPYKQMLKLGEEFGELCQGMAKSRMDEVIDAIGDMYVVLTILSMQLDVDIQFCVQKAYNEIANRKGRMVNGVFVKEADLNLCPHQEAWDDCPDCRH</sequence>
<dbReference type="Gene3D" id="1.10.287.1080">
    <property type="entry name" value="MazG-like"/>
    <property type="match status" value="1"/>
</dbReference>
<dbReference type="EMBL" id="CP014806">
    <property type="protein sequence ID" value="AMW98432.1"/>
    <property type="molecule type" value="Genomic_DNA"/>
</dbReference>
<dbReference type="CDD" id="cd11540">
    <property type="entry name" value="NTP-PPase_u3"/>
    <property type="match status" value="1"/>
</dbReference>
<reference evidence="1 2" key="1">
    <citation type="journal article" date="2016" name="Genome Announc.">
        <title>Whole-Genome Sequence of Rummeliibacillus stabekisii Strain PP9 Isolated from Antarctic Soil.</title>
        <authorList>
            <person name="da Mota F.F."/>
            <person name="Vollu R.E."/>
            <person name="Jurelevicius D."/>
            <person name="Seldin L."/>
        </authorList>
    </citation>
    <scope>NUCLEOTIDE SEQUENCE [LARGE SCALE GENOMIC DNA]</scope>
    <source>
        <strain evidence="1 2">PP9</strain>
    </source>
</reference>
<gene>
    <name evidence="1" type="ORF">ATY39_02685</name>
</gene>
<organism evidence="1 2">
    <name type="scientific">Rummeliibacillus stabekisii</name>
    <dbReference type="NCBI Taxonomy" id="241244"/>
    <lineage>
        <taxon>Bacteria</taxon>
        <taxon>Bacillati</taxon>
        <taxon>Bacillota</taxon>
        <taxon>Bacilli</taxon>
        <taxon>Bacillales</taxon>
        <taxon>Caryophanaceae</taxon>
        <taxon>Rummeliibacillus</taxon>
    </lineage>
</organism>
<dbReference type="STRING" id="241244.ATY39_02685"/>
<accession>A0A143H9P2</accession>
<dbReference type="OrthoDB" id="706686at2"/>
<dbReference type="Proteomes" id="UP000076021">
    <property type="component" value="Chromosome"/>
</dbReference>
<evidence type="ECO:0008006" key="3">
    <source>
        <dbReference type="Google" id="ProtNLM"/>
    </source>
</evidence>
<dbReference type="KEGG" id="rst:ATY39_02685"/>
<dbReference type="Pfam" id="PF01503">
    <property type="entry name" value="PRA-PH"/>
    <property type="match status" value="1"/>
</dbReference>
<evidence type="ECO:0000313" key="2">
    <source>
        <dbReference type="Proteomes" id="UP000076021"/>
    </source>
</evidence>
<dbReference type="SUPFAM" id="SSF101386">
    <property type="entry name" value="all-alpha NTP pyrophosphatases"/>
    <property type="match status" value="1"/>
</dbReference>
<dbReference type="RefSeq" id="WP_066785446.1">
    <property type="nucleotide sequence ID" value="NZ_CP014806.1"/>
</dbReference>
<dbReference type="AlphaFoldDB" id="A0A143H9P2"/>
<keyword evidence="2" id="KW-1185">Reference proteome</keyword>
<reference evidence="2" key="2">
    <citation type="submission" date="2016-03" db="EMBL/GenBank/DDBJ databases">
        <authorList>
            <person name="Ploux O."/>
        </authorList>
    </citation>
    <scope>NUCLEOTIDE SEQUENCE [LARGE SCALE GENOMIC DNA]</scope>
    <source>
        <strain evidence="2">PP9</strain>
    </source>
</reference>
<name>A0A143H9P2_9BACL</name>
<proteinExistence type="predicted"/>
<protein>
    <recommendedName>
        <fullName evidence="3">NTP pyrophosphohydrolase MazG putative catalytic core domain-containing protein</fullName>
    </recommendedName>
</protein>
<evidence type="ECO:0000313" key="1">
    <source>
        <dbReference type="EMBL" id="AMW98432.1"/>
    </source>
</evidence>
<dbReference type="InterPro" id="IPR021130">
    <property type="entry name" value="PRib-ATP_PPHydrolase-like"/>
</dbReference>